<dbReference type="Pfam" id="PF00849">
    <property type="entry name" value="PseudoU_synth_2"/>
    <property type="match status" value="1"/>
</dbReference>
<evidence type="ECO:0000256" key="4">
    <source>
        <dbReference type="RuleBase" id="RU003887"/>
    </source>
</evidence>
<dbReference type="Pfam" id="PF01479">
    <property type="entry name" value="S4"/>
    <property type="match status" value="1"/>
</dbReference>
<dbReference type="InterPro" id="IPR036986">
    <property type="entry name" value="S4_RNA-bd_sf"/>
</dbReference>
<dbReference type="InterPro" id="IPR020103">
    <property type="entry name" value="PsdUridine_synth_cat_dom_sf"/>
</dbReference>
<comment type="caution">
    <text evidence="7">The sequence shown here is derived from an EMBL/GenBank/DDBJ whole genome shotgun (WGS) entry which is preliminary data.</text>
</comment>
<dbReference type="SUPFAM" id="SSF55174">
    <property type="entry name" value="Alpha-L RNA-binding motif"/>
    <property type="match status" value="1"/>
</dbReference>
<evidence type="ECO:0000259" key="6">
    <source>
        <dbReference type="SMART" id="SM00363"/>
    </source>
</evidence>
<proteinExistence type="inferred from homology"/>
<dbReference type="SMART" id="SM00363">
    <property type="entry name" value="S4"/>
    <property type="match status" value="1"/>
</dbReference>
<dbReference type="PROSITE" id="PS01149">
    <property type="entry name" value="PSI_RSU"/>
    <property type="match status" value="1"/>
</dbReference>
<evidence type="ECO:0000256" key="3">
    <source>
        <dbReference type="PROSITE-ProRule" id="PRU00182"/>
    </source>
</evidence>
<dbReference type="InterPro" id="IPR050343">
    <property type="entry name" value="RsuA_PseudoU_synthase"/>
</dbReference>
<name>A0ABT7R0K3_9BACT</name>
<dbReference type="SUPFAM" id="SSF55120">
    <property type="entry name" value="Pseudouridine synthase"/>
    <property type="match status" value="1"/>
</dbReference>
<dbReference type="CDD" id="cd00165">
    <property type="entry name" value="S4"/>
    <property type="match status" value="1"/>
</dbReference>
<feature type="region of interest" description="Disordered" evidence="5">
    <location>
        <begin position="253"/>
        <end position="285"/>
    </location>
</feature>
<evidence type="ECO:0000256" key="2">
    <source>
        <dbReference type="ARBA" id="ARBA00023235"/>
    </source>
</evidence>
<dbReference type="Gene3D" id="3.30.70.580">
    <property type="entry name" value="Pseudouridine synthase I, catalytic domain, N-terminal subdomain"/>
    <property type="match status" value="1"/>
</dbReference>
<organism evidence="7 8">
    <name type="scientific">Sulfurovum zhangzhouensis</name>
    <dbReference type="NCBI Taxonomy" id="3019067"/>
    <lineage>
        <taxon>Bacteria</taxon>
        <taxon>Pseudomonadati</taxon>
        <taxon>Campylobacterota</taxon>
        <taxon>Epsilonproteobacteria</taxon>
        <taxon>Campylobacterales</taxon>
        <taxon>Sulfurovaceae</taxon>
        <taxon>Sulfurovum</taxon>
    </lineage>
</organism>
<dbReference type="PANTHER" id="PTHR47683">
    <property type="entry name" value="PSEUDOURIDINE SYNTHASE FAMILY PROTEIN-RELATED"/>
    <property type="match status" value="1"/>
</dbReference>
<evidence type="ECO:0000313" key="8">
    <source>
        <dbReference type="Proteomes" id="UP001169069"/>
    </source>
</evidence>
<feature type="domain" description="RNA-binding S4" evidence="6">
    <location>
        <begin position="1"/>
        <end position="59"/>
    </location>
</feature>
<dbReference type="RefSeq" id="WP_289414395.1">
    <property type="nucleotide sequence ID" value="NZ_JAQIBD010000004.1"/>
</dbReference>
<dbReference type="Proteomes" id="UP001169069">
    <property type="component" value="Unassembled WGS sequence"/>
</dbReference>
<evidence type="ECO:0000313" key="7">
    <source>
        <dbReference type="EMBL" id="MDM5272573.1"/>
    </source>
</evidence>
<dbReference type="Gene3D" id="3.30.70.1560">
    <property type="entry name" value="Alpha-L RNA-binding motif"/>
    <property type="match status" value="1"/>
</dbReference>
<evidence type="ECO:0000256" key="5">
    <source>
        <dbReference type="SAM" id="MobiDB-lite"/>
    </source>
</evidence>
<keyword evidence="2 4" id="KW-0413">Isomerase</keyword>
<dbReference type="InterPro" id="IPR006145">
    <property type="entry name" value="PsdUridine_synth_RsuA/RluA"/>
</dbReference>
<dbReference type="EC" id="5.4.99.-" evidence="4"/>
<reference evidence="7" key="1">
    <citation type="submission" date="2023-01" db="EMBL/GenBank/DDBJ databases">
        <title>Sulfurovum sp. zt1-1 genome assembly.</title>
        <authorList>
            <person name="Wang J."/>
        </authorList>
    </citation>
    <scope>NUCLEOTIDE SEQUENCE</scope>
    <source>
        <strain evidence="7">Zt1-1</strain>
    </source>
</reference>
<dbReference type="InterPro" id="IPR020094">
    <property type="entry name" value="TruA/RsuA/RluB/E/F_N"/>
</dbReference>
<dbReference type="PROSITE" id="PS50889">
    <property type="entry name" value="S4"/>
    <property type="match status" value="1"/>
</dbReference>
<dbReference type="Gene3D" id="3.10.290.10">
    <property type="entry name" value="RNA-binding S4 domain"/>
    <property type="match status" value="1"/>
</dbReference>
<dbReference type="InterPro" id="IPR018496">
    <property type="entry name" value="PsdUridine_synth_RsuA/RluB_CS"/>
</dbReference>
<gene>
    <name evidence="7" type="ORF">PGH07_10340</name>
</gene>
<sequence>MRLNKYISHNTKYSRRDADKLIEAGEVTLDKKVIKDFAYEVKENDKIYIKGKLVKKRQTGEVTMVVYNKPKGVLVTKQDDRGRTTIYHKLPGKYRHFIPVGRLDYASEGLLLLTDSPEVAQALMESPLDRTYNIKIDKPVTEEMMRAMQEGLILEDARAGAHEKSKITSMEFAPFAYYEIRSEGKNYTKLRVTINEGKNRELRRFFGHFDAKILDLKRVGYGGVELNNLPENKTRFFSRKEYNELHEFMKRKKKNTLIAEKNEENTKQQRNKSGKKGKDEGDSLSEFKKEIKEAFKRYK</sequence>
<dbReference type="PANTHER" id="PTHR47683:SF2">
    <property type="entry name" value="RNA-BINDING S4 DOMAIN-CONTAINING PROTEIN"/>
    <property type="match status" value="1"/>
</dbReference>
<dbReference type="EMBL" id="JAQIBD010000004">
    <property type="protein sequence ID" value="MDM5272573.1"/>
    <property type="molecule type" value="Genomic_DNA"/>
</dbReference>
<keyword evidence="8" id="KW-1185">Reference proteome</keyword>
<dbReference type="InterPro" id="IPR002942">
    <property type="entry name" value="S4_RNA-bd"/>
</dbReference>
<dbReference type="NCBIfam" id="TIGR00093">
    <property type="entry name" value="pseudouridine synthase"/>
    <property type="match status" value="1"/>
</dbReference>
<dbReference type="InterPro" id="IPR042092">
    <property type="entry name" value="PsdUridine_s_RsuA/RluB/E/F_cat"/>
</dbReference>
<dbReference type="InterPro" id="IPR000748">
    <property type="entry name" value="PsdUridine_synth_RsuA/RluB/E/F"/>
</dbReference>
<comment type="similarity">
    <text evidence="1 4">Belongs to the pseudouridine synthase RsuA family.</text>
</comment>
<evidence type="ECO:0000256" key="1">
    <source>
        <dbReference type="ARBA" id="ARBA00008348"/>
    </source>
</evidence>
<accession>A0ABT7R0K3</accession>
<keyword evidence="3" id="KW-0694">RNA-binding</keyword>
<protein>
    <recommendedName>
        <fullName evidence="4">Pseudouridine synthase</fullName>
        <ecNumber evidence="4">5.4.99.-</ecNumber>
    </recommendedName>
</protein>
<feature type="compositionally biased region" description="Basic and acidic residues" evidence="5">
    <location>
        <begin position="276"/>
        <end position="285"/>
    </location>
</feature>